<protein>
    <submittedName>
        <fullName evidence="1">OsmC family peroxiredoxin</fullName>
    </submittedName>
</protein>
<sequence>MVKHYYNILTTWTGNTGQGTETYTAYERAFEAWVKGKPKIKGSSDPNFRGDSARYNPEELLVASLSSCHMLWYLHLCSVSGVIVLSYTDKAEGLMEETENGGGRFSRVDLHPVVGLPDAAMIDKAIELHTQAHEMCFIANSCNFPVYHNPVCTVAT</sequence>
<evidence type="ECO:0000313" key="2">
    <source>
        <dbReference type="Proteomes" id="UP000320643"/>
    </source>
</evidence>
<dbReference type="PANTHER" id="PTHR42830:SF2">
    <property type="entry name" value="OSMC_OHR FAMILY PROTEIN"/>
    <property type="match status" value="1"/>
</dbReference>
<proteinExistence type="predicted"/>
<dbReference type="InterPro" id="IPR015946">
    <property type="entry name" value="KH_dom-like_a/b"/>
</dbReference>
<dbReference type="InterPro" id="IPR036102">
    <property type="entry name" value="OsmC/Ohrsf"/>
</dbReference>
<gene>
    <name evidence="1" type="ORF">FMM05_16355</name>
</gene>
<dbReference type="Proteomes" id="UP000320643">
    <property type="component" value="Unassembled WGS sequence"/>
</dbReference>
<name>A0A552UX76_9FLAO</name>
<dbReference type="Pfam" id="PF02566">
    <property type="entry name" value="OsmC"/>
    <property type="match status" value="1"/>
</dbReference>
<organism evidence="1 2">
    <name type="scientific">Flavobacterium zepuense</name>
    <dbReference type="NCBI Taxonomy" id="2593302"/>
    <lineage>
        <taxon>Bacteria</taxon>
        <taxon>Pseudomonadati</taxon>
        <taxon>Bacteroidota</taxon>
        <taxon>Flavobacteriia</taxon>
        <taxon>Flavobacteriales</taxon>
        <taxon>Flavobacteriaceae</taxon>
        <taxon>Flavobacterium</taxon>
    </lineage>
</organism>
<dbReference type="InterPro" id="IPR003718">
    <property type="entry name" value="OsmC/Ohr_fam"/>
</dbReference>
<dbReference type="RefSeq" id="WP_143374475.1">
    <property type="nucleotide sequence ID" value="NZ_VJVZ01000011.1"/>
</dbReference>
<dbReference type="OrthoDB" id="9795405at2"/>
<reference evidence="1 2" key="1">
    <citation type="submission" date="2019-07" db="EMBL/GenBank/DDBJ databases">
        <title>Flavobacterium sp. nov., isolated from glacier ice.</title>
        <authorList>
            <person name="Liu Q."/>
            <person name="Xin Y.-H."/>
        </authorList>
    </citation>
    <scope>NUCLEOTIDE SEQUENCE [LARGE SCALE GENOMIC DNA]</scope>
    <source>
        <strain evidence="1 2">ZT4R6</strain>
    </source>
</reference>
<dbReference type="InterPro" id="IPR052707">
    <property type="entry name" value="OsmC_Ohr_Peroxiredoxin"/>
</dbReference>
<accession>A0A552UX76</accession>
<dbReference type="AlphaFoldDB" id="A0A552UX76"/>
<dbReference type="SUPFAM" id="SSF82784">
    <property type="entry name" value="OsmC-like"/>
    <property type="match status" value="1"/>
</dbReference>
<comment type="caution">
    <text evidence="1">The sequence shown here is derived from an EMBL/GenBank/DDBJ whole genome shotgun (WGS) entry which is preliminary data.</text>
</comment>
<dbReference type="PANTHER" id="PTHR42830">
    <property type="entry name" value="OSMOTICALLY INDUCIBLE FAMILY PROTEIN"/>
    <property type="match status" value="1"/>
</dbReference>
<evidence type="ECO:0000313" key="1">
    <source>
        <dbReference type="EMBL" id="TRW22826.1"/>
    </source>
</evidence>
<dbReference type="Gene3D" id="3.30.300.20">
    <property type="match status" value="1"/>
</dbReference>
<keyword evidence="2" id="KW-1185">Reference proteome</keyword>
<dbReference type="EMBL" id="VJVZ01000011">
    <property type="protein sequence ID" value="TRW22826.1"/>
    <property type="molecule type" value="Genomic_DNA"/>
</dbReference>